<dbReference type="InterPro" id="IPR009014">
    <property type="entry name" value="Transketo_C/PFOR_II"/>
</dbReference>
<dbReference type="EMBL" id="CP015118">
    <property type="protein sequence ID" value="ARN21895.1"/>
    <property type="molecule type" value="Genomic_DNA"/>
</dbReference>
<dbReference type="NCBIfam" id="TIGR00204">
    <property type="entry name" value="dxs"/>
    <property type="match status" value="1"/>
</dbReference>
<accession>A0A1W6LCB2</accession>
<keyword evidence="7 11" id="KW-0784">Thiamine biosynthesis</keyword>
<dbReference type="CDD" id="cd02007">
    <property type="entry name" value="TPP_DXS"/>
    <property type="match status" value="1"/>
</dbReference>
<dbReference type="InterPro" id="IPR005477">
    <property type="entry name" value="Dxylulose-5-P_synthase"/>
</dbReference>
<dbReference type="GO" id="GO:0000287">
    <property type="term" value="F:magnesium ion binding"/>
    <property type="evidence" value="ECO:0007669"/>
    <property type="project" value="UniProtKB-UniRule"/>
</dbReference>
<evidence type="ECO:0000256" key="9">
    <source>
        <dbReference type="ARBA" id="ARBA00023229"/>
    </source>
</evidence>
<dbReference type="InterPro" id="IPR049557">
    <property type="entry name" value="Transketolase_CS"/>
</dbReference>
<sequence length="627" mass="67280">MNPTLLQKIDGPADLRGLSRLELKQLSAELREFLLQSVSQTGGHLSSNLGTVELTIALHHVFNTPQDRIVWDVGHQTYPHKILTGRRDRMSTLRQLGGLSGFPRRDESEYDTFGTAHSSTSISAALGMAVAAKMKGEDRRSIAVIGDGAMTAGMAFEALNNAGVAGANMIVVLNDNDMSISPPVGALNRYFARLMSGKFYATARDTAKNVLKNAPPLFELARRLEEHAKGMVVPCTIFEEFGFTYFGPIDGHDLDSLVPTLENLRGMKGPLFLHVVTKKGYGYKLAEADPIAYHGPGKFNPAEGLKKPSGVPKTTFTQVFGQWLCDMAAADERLVGITPAMREGSGMVEFEQRFPKRYHDVGIAEQHAVTFAGGLACEGMKPVVAIYSTFLQRAYDQLVHDVAIQNLPVVFALDRAGLVGADGATHAGNYDIAFLRCIPNVSVLTPADERECRQLLSTAYAQNHPVAVRYPRGAGVGVVPGDGLETLPWGKGEVRRRGERVAILAFGTLLYPALEAAEKLGATVANMRYAKPLDAALVAELARTHDALVTVEDGCVMGGAGSAVLEALQAAGLNVPVLVLGLPDQFIEHGDPVKLMSLNGLDAAGIEASVIKRFGAKPALLRPAANH</sequence>
<dbReference type="EC" id="2.2.1.7" evidence="11"/>
<comment type="similarity">
    <text evidence="2 11">Belongs to the transketolase family. DXPS subfamily.</text>
</comment>
<dbReference type="OrthoDB" id="9803371at2"/>
<evidence type="ECO:0000256" key="7">
    <source>
        <dbReference type="ARBA" id="ARBA00022977"/>
    </source>
</evidence>
<keyword evidence="8 11" id="KW-0786">Thiamine pyrophosphate</keyword>
<comment type="pathway">
    <text evidence="1 11">Metabolic intermediate biosynthesis; 1-deoxy-D-xylulose 5-phosphate biosynthesis; 1-deoxy-D-xylulose 5-phosphate from D-glyceraldehyde 3-phosphate and pyruvate: step 1/1.</text>
</comment>
<dbReference type="UniPathway" id="UPA00064">
    <property type="reaction ID" value="UER00091"/>
</dbReference>
<dbReference type="Pfam" id="PF02779">
    <property type="entry name" value="Transket_pyr"/>
    <property type="match status" value="1"/>
</dbReference>
<feature type="binding site" evidence="11">
    <location>
        <begin position="148"/>
        <end position="149"/>
    </location>
    <ligand>
        <name>thiamine diphosphate</name>
        <dbReference type="ChEBI" id="CHEBI:58937"/>
    </ligand>
</feature>
<dbReference type="InterPro" id="IPR005475">
    <property type="entry name" value="Transketolase-like_Pyr-bd"/>
</dbReference>
<dbReference type="SUPFAM" id="SSF52518">
    <property type="entry name" value="Thiamin diphosphate-binding fold (THDP-binding)"/>
    <property type="match status" value="2"/>
</dbReference>
<dbReference type="AlphaFoldDB" id="A0A1W6LCB2"/>
<dbReference type="GO" id="GO:0016114">
    <property type="term" value="P:terpenoid biosynthetic process"/>
    <property type="evidence" value="ECO:0007669"/>
    <property type="project" value="UniProtKB-UniRule"/>
</dbReference>
<dbReference type="GO" id="GO:0008661">
    <property type="term" value="F:1-deoxy-D-xylulose-5-phosphate synthase activity"/>
    <property type="evidence" value="ECO:0007669"/>
    <property type="project" value="UniProtKB-UniRule"/>
</dbReference>
<dbReference type="FunFam" id="3.40.50.970:FF:000005">
    <property type="entry name" value="1-deoxy-D-xylulose-5-phosphate synthase"/>
    <property type="match status" value="1"/>
</dbReference>
<evidence type="ECO:0000256" key="5">
    <source>
        <dbReference type="ARBA" id="ARBA00022723"/>
    </source>
</evidence>
<feature type="binding site" evidence="11">
    <location>
        <position position="176"/>
    </location>
    <ligand>
        <name>Mg(2+)</name>
        <dbReference type="ChEBI" id="CHEBI:18420"/>
    </ligand>
</feature>
<dbReference type="HAMAP" id="MF_00315">
    <property type="entry name" value="DXP_synth"/>
    <property type="match status" value="1"/>
</dbReference>
<evidence type="ECO:0000313" key="13">
    <source>
        <dbReference type="Proteomes" id="UP000193427"/>
    </source>
</evidence>
<feature type="binding site" evidence="11">
    <location>
        <position position="176"/>
    </location>
    <ligand>
        <name>thiamine diphosphate</name>
        <dbReference type="ChEBI" id="CHEBI:58937"/>
    </ligand>
</feature>
<evidence type="ECO:0000256" key="10">
    <source>
        <dbReference type="ARBA" id="ARBA00055605"/>
    </source>
</evidence>
<proteinExistence type="inferred from homology"/>
<dbReference type="Gene3D" id="3.40.50.920">
    <property type="match status" value="1"/>
</dbReference>
<name>A0A1W6LCB2_9BURK</name>
<dbReference type="PANTHER" id="PTHR43322">
    <property type="entry name" value="1-D-DEOXYXYLULOSE 5-PHOSPHATE SYNTHASE-RELATED"/>
    <property type="match status" value="1"/>
</dbReference>
<dbReference type="Pfam" id="PF13292">
    <property type="entry name" value="DXP_synthase_N"/>
    <property type="match status" value="1"/>
</dbReference>
<dbReference type="RefSeq" id="WP_085752190.1">
    <property type="nucleotide sequence ID" value="NZ_BSPR01000006.1"/>
</dbReference>
<dbReference type="PROSITE" id="PS00802">
    <property type="entry name" value="TRANSKETOLASE_2"/>
    <property type="match status" value="1"/>
</dbReference>
<evidence type="ECO:0000256" key="3">
    <source>
        <dbReference type="ARBA" id="ARBA00011738"/>
    </source>
</evidence>
<dbReference type="PANTHER" id="PTHR43322:SF5">
    <property type="entry name" value="1-DEOXY-D-XYLULOSE-5-PHOSPHATE SYNTHASE, CHLOROPLASTIC"/>
    <property type="match status" value="1"/>
</dbReference>
<dbReference type="SUPFAM" id="SSF52922">
    <property type="entry name" value="TK C-terminal domain-like"/>
    <property type="match status" value="1"/>
</dbReference>
<organism evidence="12 13">
    <name type="scientific">Piscinibacter gummiphilus</name>
    <dbReference type="NCBI Taxonomy" id="946333"/>
    <lineage>
        <taxon>Bacteria</taxon>
        <taxon>Pseudomonadati</taxon>
        <taxon>Pseudomonadota</taxon>
        <taxon>Betaproteobacteria</taxon>
        <taxon>Burkholderiales</taxon>
        <taxon>Sphaerotilaceae</taxon>
        <taxon>Piscinibacter</taxon>
    </lineage>
</organism>
<dbReference type="GO" id="GO:0019288">
    <property type="term" value="P:isopentenyl diphosphate biosynthetic process, methylerythritol 4-phosphate pathway"/>
    <property type="evidence" value="ECO:0007669"/>
    <property type="project" value="TreeGrafter"/>
</dbReference>
<evidence type="ECO:0000256" key="4">
    <source>
        <dbReference type="ARBA" id="ARBA00022679"/>
    </source>
</evidence>
<reference evidence="12 13" key="1">
    <citation type="submission" date="2016-04" db="EMBL/GenBank/DDBJ databases">
        <title>Complete genome sequence of natural rubber-degrading, novel Gram-negative bacterium, Rhizobacter gummiphilus strain NS21.</title>
        <authorList>
            <person name="Tabata M."/>
            <person name="Kasai D."/>
            <person name="Fukuda M."/>
        </authorList>
    </citation>
    <scope>NUCLEOTIDE SEQUENCE [LARGE SCALE GENOMIC DNA]</scope>
    <source>
        <strain evidence="12 13">NS21</strain>
    </source>
</reference>
<dbReference type="InterPro" id="IPR033248">
    <property type="entry name" value="Transketolase_C"/>
</dbReference>
<dbReference type="FunFam" id="3.40.50.920:FF:000002">
    <property type="entry name" value="1-deoxy-D-xylulose-5-phosphate synthase"/>
    <property type="match status" value="1"/>
</dbReference>
<comment type="subunit">
    <text evidence="3 11">Homodimer.</text>
</comment>
<keyword evidence="13" id="KW-1185">Reference proteome</keyword>
<dbReference type="Proteomes" id="UP000193427">
    <property type="component" value="Chromosome"/>
</dbReference>
<comment type="function">
    <text evidence="10 11">Catalyzes the acyloin condensation reaction between C atoms 2 and 3 of pyruvate and glyceraldehyde 3-phosphate to yield 1-deoxy-D-xylulose-5-phosphate (DXP).</text>
</comment>
<keyword evidence="9 11" id="KW-0414">Isoprene biosynthesis</keyword>
<evidence type="ECO:0000313" key="12">
    <source>
        <dbReference type="EMBL" id="ARN21895.1"/>
    </source>
</evidence>
<evidence type="ECO:0000256" key="11">
    <source>
        <dbReference type="HAMAP-Rule" id="MF_00315"/>
    </source>
</evidence>
<dbReference type="GO" id="GO:0030976">
    <property type="term" value="F:thiamine pyrophosphate binding"/>
    <property type="evidence" value="ECO:0007669"/>
    <property type="project" value="UniProtKB-UniRule"/>
</dbReference>
<dbReference type="Pfam" id="PF02780">
    <property type="entry name" value="Transketolase_C"/>
    <property type="match status" value="1"/>
</dbReference>
<dbReference type="Gene3D" id="3.40.50.970">
    <property type="match status" value="2"/>
</dbReference>
<feature type="binding site" evidence="11">
    <location>
        <position position="75"/>
    </location>
    <ligand>
        <name>thiamine diphosphate</name>
        <dbReference type="ChEBI" id="CHEBI:58937"/>
    </ligand>
</feature>
<feature type="binding site" evidence="11">
    <location>
        <position position="283"/>
    </location>
    <ligand>
        <name>thiamine diphosphate</name>
        <dbReference type="ChEBI" id="CHEBI:58937"/>
    </ligand>
</feature>
<gene>
    <name evidence="11" type="primary">dxs</name>
    <name evidence="12" type="ORF">A4W93_19415</name>
</gene>
<evidence type="ECO:0000256" key="8">
    <source>
        <dbReference type="ARBA" id="ARBA00023052"/>
    </source>
</evidence>
<dbReference type="InterPro" id="IPR020826">
    <property type="entry name" value="Transketolase_BS"/>
</dbReference>
<evidence type="ECO:0000256" key="6">
    <source>
        <dbReference type="ARBA" id="ARBA00022842"/>
    </source>
</evidence>
<protein>
    <recommendedName>
        <fullName evidence="11">1-deoxy-D-xylulose-5-phosphate synthase</fullName>
        <ecNumber evidence="11">2.2.1.7</ecNumber>
    </recommendedName>
    <alternativeName>
        <fullName evidence="11">1-deoxyxylulose-5-phosphate synthase</fullName>
        <shortName evidence="11">DXP synthase</shortName>
        <shortName evidence="11">DXPS</shortName>
    </alternativeName>
</protein>
<feature type="binding site" evidence="11">
    <location>
        <position position="147"/>
    </location>
    <ligand>
        <name>Mg(2+)</name>
        <dbReference type="ChEBI" id="CHEBI:18420"/>
    </ligand>
</feature>
<feature type="binding site" evidence="11">
    <location>
        <position position="365"/>
    </location>
    <ligand>
        <name>thiamine diphosphate</name>
        <dbReference type="ChEBI" id="CHEBI:58937"/>
    </ligand>
</feature>
<keyword evidence="6 11" id="KW-0460">Magnesium</keyword>
<dbReference type="SMART" id="SM00861">
    <property type="entry name" value="Transket_pyr"/>
    <property type="match status" value="1"/>
</dbReference>
<dbReference type="NCBIfam" id="NF003933">
    <property type="entry name" value="PRK05444.2-2"/>
    <property type="match status" value="1"/>
</dbReference>
<dbReference type="InterPro" id="IPR029061">
    <property type="entry name" value="THDP-binding"/>
</dbReference>
<evidence type="ECO:0000256" key="2">
    <source>
        <dbReference type="ARBA" id="ARBA00011081"/>
    </source>
</evidence>
<comment type="catalytic activity">
    <reaction evidence="11">
        <text>D-glyceraldehyde 3-phosphate + pyruvate + H(+) = 1-deoxy-D-xylulose 5-phosphate + CO2</text>
        <dbReference type="Rhea" id="RHEA:12605"/>
        <dbReference type="ChEBI" id="CHEBI:15361"/>
        <dbReference type="ChEBI" id="CHEBI:15378"/>
        <dbReference type="ChEBI" id="CHEBI:16526"/>
        <dbReference type="ChEBI" id="CHEBI:57792"/>
        <dbReference type="ChEBI" id="CHEBI:59776"/>
        <dbReference type="EC" id="2.2.1.7"/>
    </reaction>
</comment>
<dbReference type="GO" id="GO:0009228">
    <property type="term" value="P:thiamine biosynthetic process"/>
    <property type="evidence" value="ECO:0007669"/>
    <property type="project" value="UniProtKB-UniRule"/>
</dbReference>
<dbReference type="PROSITE" id="PS00801">
    <property type="entry name" value="TRANSKETOLASE_1"/>
    <property type="match status" value="1"/>
</dbReference>
<dbReference type="STRING" id="946333.A4W93_19415"/>
<comment type="cofactor">
    <cofactor evidence="11">
        <name>Mg(2+)</name>
        <dbReference type="ChEBI" id="CHEBI:18420"/>
    </cofactor>
    <text evidence="11">Binds 1 Mg(2+) ion per subunit.</text>
</comment>
<feature type="binding site" evidence="11">
    <location>
        <begin position="116"/>
        <end position="118"/>
    </location>
    <ligand>
        <name>thiamine diphosphate</name>
        <dbReference type="ChEBI" id="CHEBI:58937"/>
    </ligand>
</feature>
<dbReference type="GO" id="GO:0005829">
    <property type="term" value="C:cytosol"/>
    <property type="evidence" value="ECO:0007669"/>
    <property type="project" value="TreeGrafter"/>
</dbReference>
<keyword evidence="4 11" id="KW-0808">Transferase</keyword>
<dbReference type="CDD" id="cd07033">
    <property type="entry name" value="TPP_PYR_DXS_TK_like"/>
    <property type="match status" value="1"/>
</dbReference>
<comment type="cofactor">
    <cofactor evidence="11">
        <name>thiamine diphosphate</name>
        <dbReference type="ChEBI" id="CHEBI:58937"/>
    </cofactor>
    <text evidence="11">Binds 1 thiamine pyrophosphate per subunit.</text>
</comment>
<evidence type="ECO:0000256" key="1">
    <source>
        <dbReference type="ARBA" id="ARBA00004980"/>
    </source>
</evidence>
<dbReference type="KEGG" id="rgu:A4W93_19415"/>
<keyword evidence="5 11" id="KW-0479">Metal-binding</keyword>